<dbReference type="PANTHER" id="PTHR11054:SF0">
    <property type="entry name" value="6-PHOSPHOGLUCONOLACTONASE"/>
    <property type="match status" value="1"/>
</dbReference>
<comment type="function">
    <text evidence="2 7">Hydrolysis of 6-phosphogluconolactone to 6-phosphogluconate.</text>
</comment>
<reference evidence="10" key="1">
    <citation type="submission" date="2016-06" db="EMBL/GenBank/DDBJ databases">
        <title>Draft genome sequence of Desulfoplanes formicivorans strain Pf12B.</title>
        <authorList>
            <person name="Watanabe M."/>
            <person name="Kojima H."/>
            <person name="Fukui M."/>
        </authorList>
    </citation>
    <scope>NUCLEOTIDE SEQUENCE [LARGE SCALE GENOMIC DNA]</scope>
    <source>
        <strain evidence="10">Pf12B</strain>
    </source>
</reference>
<comment type="catalytic activity">
    <reaction evidence="1 7">
        <text>6-phospho-D-glucono-1,5-lactone + H2O = 6-phospho-D-gluconate + H(+)</text>
        <dbReference type="Rhea" id="RHEA:12556"/>
        <dbReference type="ChEBI" id="CHEBI:15377"/>
        <dbReference type="ChEBI" id="CHEBI:15378"/>
        <dbReference type="ChEBI" id="CHEBI:57955"/>
        <dbReference type="ChEBI" id="CHEBI:58759"/>
        <dbReference type="EC" id="3.1.1.31"/>
    </reaction>
</comment>
<evidence type="ECO:0000256" key="4">
    <source>
        <dbReference type="ARBA" id="ARBA00010662"/>
    </source>
</evidence>
<sequence>MRIPSSLQRLSFSSSEAMVDFASDLIARRAQEHVVANGIFRLVLSGGTSPLPLYRRFADTANPPDIPWEQTEIFWGDERMVDPESEHSNYGLAASIFLNKVRVAQRNIHRMHGESKHPELAAQNYEYTIAGSFGLPAFPAAWDQSGPLMFPRFDIVLLGMGPDGHTASIFPGSPALDTRRWVLPVSCPEIPPRVPRLTMTAPLLSSARTVIFLVGAKGKQAALERVHASSSGQRTWLPAGCIGAEKELFWLILR</sequence>
<dbReference type="GO" id="GO:0005975">
    <property type="term" value="P:carbohydrate metabolic process"/>
    <property type="evidence" value="ECO:0007669"/>
    <property type="project" value="UniProtKB-UniRule"/>
</dbReference>
<name>A0A194AJI8_9BACT</name>
<evidence type="ECO:0000313" key="9">
    <source>
        <dbReference type="EMBL" id="GAU09221.1"/>
    </source>
</evidence>
<evidence type="ECO:0000256" key="5">
    <source>
        <dbReference type="ARBA" id="ARBA00013198"/>
    </source>
</evidence>
<dbReference type="UniPathway" id="UPA00115">
    <property type="reaction ID" value="UER00409"/>
</dbReference>
<dbReference type="PANTHER" id="PTHR11054">
    <property type="entry name" value="6-PHOSPHOGLUCONOLACTONASE"/>
    <property type="match status" value="1"/>
</dbReference>
<dbReference type="InterPro" id="IPR037171">
    <property type="entry name" value="NagB/RpiA_transferase-like"/>
</dbReference>
<evidence type="ECO:0000256" key="6">
    <source>
        <dbReference type="ARBA" id="ARBA00020337"/>
    </source>
</evidence>
<dbReference type="STRING" id="1592317.DPF_1943"/>
<dbReference type="Proteomes" id="UP000095200">
    <property type="component" value="Unassembled WGS sequence"/>
</dbReference>
<dbReference type="Gene3D" id="3.40.50.1360">
    <property type="match status" value="1"/>
</dbReference>
<dbReference type="NCBIfam" id="TIGR01198">
    <property type="entry name" value="pgl"/>
    <property type="match status" value="1"/>
</dbReference>
<proteinExistence type="inferred from homology"/>
<dbReference type="EC" id="3.1.1.31" evidence="5 7"/>
<dbReference type="OrthoDB" id="9810967at2"/>
<evidence type="ECO:0000256" key="1">
    <source>
        <dbReference type="ARBA" id="ARBA00000832"/>
    </source>
</evidence>
<dbReference type="InterPro" id="IPR039104">
    <property type="entry name" value="6PGL"/>
</dbReference>
<evidence type="ECO:0000256" key="3">
    <source>
        <dbReference type="ARBA" id="ARBA00004961"/>
    </source>
</evidence>
<dbReference type="SUPFAM" id="SSF100950">
    <property type="entry name" value="NagB/RpiA/CoA transferase-like"/>
    <property type="match status" value="1"/>
</dbReference>
<dbReference type="InterPro" id="IPR005900">
    <property type="entry name" value="6-phosphogluconolactonase_DevB"/>
</dbReference>
<protein>
    <recommendedName>
        <fullName evidence="6 7">6-phosphogluconolactonase</fullName>
        <shortName evidence="7">6PGL</shortName>
        <ecNumber evidence="5 7">3.1.1.31</ecNumber>
    </recommendedName>
</protein>
<keyword evidence="10" id="KW-1185">Reference proteome</keyword>
<dbReference type="GO" id="GO:0017057">
    <property type="term" value="F:6-phosphogluconolactonase activity"/>
    <property type="evidence" value="ECO:0007669"/>
    <property type="project" value="UniProtKB-UniRule"/>
</dbReference>
<dbReference type="Pfam" id="PF01182">
    <property type="entry name" value="Glucosamine_iso"/>
    <property type="match status" value="1"/>
</dbReference>
<comment type="caution">
    <text evidence="9">The sequence shown here is derived from an EMBL/GenBank/DDBJ whole genome shotgun (WGS) entry which is preliminary data.</text>
</comment>
<evidence type="ECO:0000313" key="10">
    <source>
        <dbReference type="Proteomes" id="UP000095200"/>
    </source>
</evidence>
<dbReference type="GO" id="GO:0006098">
    <property type="term" value="P:pentose-phosphate shunt"/>
    <property type="evidence" value="ECO:0007669"/>
    <property type="project" value="UniProtKB-UniPathway"/>
</dbReference>
<keyword evidence="7" id="KW-0378">Hydrolase</keyword>
<evidence type="ECO:0000259" key="8">
    <source>
        <dbReference type="Pfam" id="PF01182"/>
    </source>
</evidence>
<accession>A0A194AJI8</accession>
<dbReference type="AlphaFoldDB" id="A0A194AJI8"/>
<feature type="domain" description="Glucosamine/galactosamine-6-phosphate isomerase" evidence="8">
    <location>
        <begin position="14"/>
        <end position="250"/>
    </location>
</feature>
<comment type="similarity">
    <text evidence="4 7">Belongs to the glucosamine/galactosamine-6-phosphate isomerase family. 6-phosphogluconolactonase subfamily.</text>
</comment>
<dbReference type="CDD" id="cd01400">
    <property type="entry name" value="6PGL"/>
    <property type="match status" value="1"/>
</dbReference>
<gene>
    <name evidence="7" type="primary">pgl</name>
    <name evidence="9" type="ORF">DPF_1943</name>
</gene>
<dbReference type="InterPro" id="IPR006148">
    <property type="entry name" value="Glc/Gal-6P_isomerase"/>
</dbReference>
<organism evidence="9 10">
    <name type="scientific">Desulfoplanes formicivorans</name>
    <dbReference type="NCBI Taxonomy" id="1592317"/>
    <lineage>
        <taxon>Bacteria</taxon>
        <taxon>Pseudomonadati</taxon>
        <taxon>Thermodesulfobacteriota</taxon>
        <taxon>Desulfovibrionia</taxon>
        <taxon>Desulfovibrionales</taxon>
        <taxon>Desulfoplanaceae</taxon>
        <taxon>Desulfoplanes</taxon>
    </lineage>
</organism>
<dbReference type="EMBL" id="BDFE01000017">
    <property type="protein sequence ID" value="GAU09221.1"/>
    <property type="molecule type" value="Genomic_DNA"/>
</dbReference>
<comment type="pathway">
    <text evidence="3 7">Carbohydrate degradation; pentose phosphate pathway; D-ribulose 5-phosphate from D-glucose 6-phosphate (oxidative stage): step 2/3.</text>
</comment>
<dbReference type="RefSeq" id="WP_069859486.1">
    <property type="nucleotide sequence ID" value="NZ_BDFE01000017.1"/>
</dbReference>
<evidence type="ECO:0000256" key="2">
    <source>
        <dbReference type="ARBA" id="ARBA00002681"/>
    </source>
</evidence>
<evidence type="ECO:0000256" key="7">
    <source>
        <dbReference type="RuleBase" id="RU365095"/>
    </source>
</evidence>